<sequence>MPNYADFCKSGKLLKREHDVKPLLNYKGINRCKIMVIQLVIIIHIHNKPNNNYTINHSHSMIIINLIGSISCISNSSNNIMLLHNTMLHSIK</sequence>
<comment type="caution">
    <text evidence="1">The sequence shown here is derived from an EMBL/GenBank/DDBJ whole genome shotgun (WGS) entry which is preliminary data.</text>
</comment>
<accession>A0AAW1CMC2</accession>
<dbReference type="Proteomes" id="UP001461498">
    <property type="component" value="Unassembled WGS sequence"/>
</dbReference>
<reference evidence="1 2" key="1">
    <citation type="submission" date="2022-12" db="EMBL/GenBank/DDBJ databases">
        <title>Chromosome-level genome assembly of true bugs.</title>
        <authorList>
            <person name="Ma L."/>
            <person name="Li H."/>
        </authorList>
    </citation>
    <scope>NUCLEOTIDE SEQUENCE [LARGE SCALE GENOMIC DNA]</scope>
    <source>
        <strain evidence="1">Lab_2022b</strain>
    </source>
</reference>
<name>A0AAW1CMC2_9HEMI</name>
<gene>
    <name evidence="1" type="ORF">O3M35_003226</name>
</gene>
<evidence type="ECO:0000313" key="2">
    <source>
        <dbReference type="Proteomes" id="UP001461498"/>
    </source>
</evidence>
<evidence type="ECO:0000313" key="1">
    <source>
        <dbReference type="EMBL" id="KAK9498640.1"/>
    </source>
</evidence>
<dbReference type="AlphaFoldDB" id="A0AAW1CMC2"/>
<keyword evidence="2" id="KW-1185">Reference proteome</keyword>
<organism evidence="1 2">
    <name type="scientific">Rhynocoris fuscipes</name>
    <dbReference type="NCBI Taxonomy" id="488301"/>
    <lineage>
        <taxon>Eukaryota</taxon>
        <taxon>Metazoa</taxon>
        <taxon>Ecdysozoa</taxon>
        <taxon>Arthropoda</taxon>
        <taxon>Hexapoda</taxon>
        <taxon>Insecta</taxon>
        <taxon>Pterygota</taxon>
        <taxon>Neoptera</taxon>
        <taxon>Paraneoptera</taxon>
        <taxon>Hemiptera</taxon>
        <taxon>Heteroptera</taxon>
        <taxon>Panheteroptera</taxon>
        <taxon>Cimicomorpha</taxon>
        <taxon>Reduviidae</taxon>
        <taxon>Harpactorinae</taxon>
        <taxon>Harpactorini</taxon>
        <taxon>Rhynocoris</taxon>
    </lineage>
</organism>
<proteinExistence type="predicted"/>
<protein>
    <submittedName>
        <fullName evidence="1">Uncharacterized protein</fullName>
    </submittedName>
</protein>
<dbReference type="EMBL" id="JAPXFL010000012">
    <property type="protein sequence ID" value="KAK9498640.1"/>
    <property type="molecule type" value="Genomic_DNA"/>
</dbReference>